<dbReference type="Proteomes" id="UP000004318">
    <property type="component" value="Unassembled WGS sequence"/>
</dbReference>
<feature type="domain" description="Thioesterase" evidence="1">
    <location>
        <begin position="52"/>
        <end position="122"/>
    </location>
</feature>
<dbReference type="STRING" id="252305.OB2597_12241"/>
<evidence type="ECO:0000259" key="1">
    <source>
        <dbReference type="Pfam" id="PF03061"/>
    </source>
</evidence>
<dbReference type="EMBL" id="AAMO01000003">
    <property type="protein sequence ID" value="EAQ04014.1"/>
    <property type="molecule type" value="Genomic_DNA"/>
</dbReference>
<dbReference type="SUPFAM" id="SSF54637">
    <property type="entry name" value="Thioesterase/thiol ester dehydrase-isomerase"/>
    <property type="match status" value="1"/>
</dbReference>
<name>A3TWL8_PSEBH</name>
<dbReference type="RefSeq" id="WP_009806667.1">
    <property type="nucleotide sequence ID" value="NZ_CH724131.1"/>
</dbReference>
<organism evidence="2 3">
    <name type="scientific">Pseudooceanicola batsensis (strain ATCC BAA-863 / DSM 15984 / KCTC 12145 / HTCC2597)</name>
    <name type="common">Oceanicola batsensis</name>
    <dbReference type="NCBI Taxonomy" id="252305"/>
    <lineage>
        <taxon>Bacteria</taxon>
        <taxon>Pseudomonadati</taxon>
        <taxon>Pseudomonadota</taxon>
        <taxon>Alphaproteobacteria</taxon>
        <taxon>Rhodobacterales</taxon>
        <taxon>Paracoccaceae</taxon>
        <taxon>Pseudooceanicola</taxon>
    </lineage>
</organism>
<reference evidence="2 3" key="1">
    <citation type="journal article" date="2010" name="J. Bacteriol.">
        <title>Genome sequences of Oceanicola granulosus HTCC2516(T) and Oceanicola batsensis HTCC2597(TDelta).</title>
        <authorList>
            <person name="Thrash J.C."/>
            <person name="Cho J.C."/>
            <person name="Vergin K.L."/>
            <person name="Giovannoni S.J."/>
        </authorList>
    </citation>
    <scope>NUCLEOTIDE SEQUENCE [LARGE SCALE GENOMIC DNA]</scope>
    <source>
        <strain evidence="3">ATCC BAA-863 / DSM 15984 / KCTC 12145 / HTCC2597</strain>
    </source>
</reference>
<proteinExistence type="predicted"/>
<dbReference type="CDD" id="cd03443">
    <property type="entry name" value="PaaI_thioesterase"/>
    <property type="match status" value="1"/>
</dbReference>
<gene>
    <name evidence="2" type="ORF">OB2597_12241</name>
</gene>
<evidence type="ECO:0000313" key="3">
    <source>
        <dbReference type="Proteomes" id="UP000004318"/>
    </source>
</evidence>
<dbReference type="InterPro" id="IPR006683">
    <property type="entry name" value="Thioestr_dom"/>
</dbReference>
<dbReference type="Pfam" id="PF03061">
    <property type="entry name" value="4HBT"/>
    <property type="match status" value="1"/>
</dbReference>
<sequence>MKDTAPTPPDDSWHPVEDGGFIHHVGPIWYRETEGHPQRIGFRAADHHRNLNGVVQGGMLMTLADRGLGRIARRCHGGNPVATVNFSYDFLGAARIGRFVEVRPRIVRETGSLIWMVGEILADGELIGRAHGIWKKLKRKPET</sequence>
<dbReference type="HOGENOM" id="CLU_089876_8_2_5"/>
<dbReference type="eggNOG" id="COG2050">
    <property type="taxonomic scope" value="Bacteria"/>
</dbReference>
<dbReference type="InterPro" id="IPR029069">
    <property type="entry name" value="HotDog_dom_sf"/>
</dbReference>
<dbReference type="OrthoDB" id="3477511at2"/>
<evidence type="ECO:0000313" key="2">
    <source>
        <dbReference type="EMBL" id="EAQ04014.1"/>
    </source>
</evidence>
<protein>
    <recommendedName>
        <fullName evidence="1">Thioesterase domain-containing protein</fullName>
    </recommendedName>
</protein>
<dbReference type="GO" id="GO:0016790">
    <property type="term" value="F:thiolester hydrolase activity"/>
    <property type="evidence" value="ECO:0007669"/>
    <property type="project" value="UniProtKB-ARBA"/>
</dbReference>
<comment type="caution">
    <text evidence="2">The sequence shown here is derived from an EMBL/GenBank/DDBJ whole genome shotgun (WGS) entry which is preliminary data.</text>
</comment>
<keyword evidence="3" id="KW-1185">Reference proteome</keyword>
<dbReference type="AlphaFoldDB" id="A3TWL8"/>
<accession>A3TWL8</accession>
<dbReference type="Gene3D" id="3.10.129.10">
    <property type="entry name" value="Hotdog Thioesterase"/>
    <property type="match status" value="1"/>
</dbReference>